<sequence>MMLEDVLTIFYLWFRSIVLFFVPKSWRLKDVSKDNILITGAGGGLGRLLAVRFAPKVANVIICDINEDGLNGTKKLVTEAGGKCHAYICDVSDRSSVEEVASKIFDEVGNVTMLVNNAGIVNGKSFEELKPEQIERIFRVNVLSHFWTCKAFLPAMIESDYGHVVCISSVTGLSAVPKLSDYCATKFAVLGFFQSLYVEHKPKSSVNFTVVCPYHINTGMFAGMGSTIIPTLEPDYVADEITKAILTNQEMLILPKFFYFTTFLQSIMPVNVAPYILRACKGDIAMDSFVGHTTNGIKKD</sequence>
<keyword evidence="5" id="KW-1133">Transmembrane helix</keyword>
<name>A0A443SHV8_9ACAR</name>
<keyword evidence="7" id="KW-0443">Lipid metabolism</keyword>
<evidence type="ECO:0000256" key="6">
    <source>
        <dbReference type="ARBA" id="ARBA00023002"/>
    </source>
</evidence>
<accession>A0A443SHV8</accession>
<proteinExistence type="inferred from homology"/>
<evidence type="ECO:0000256" key="12">
    <source>
        <dbReference type="RuleBase" id="RU000363"/>
    </source>
</evidence>
<dbReference type="PANTHER" id="PTHR24322">
    <property type="entry name" value="PKSB"/>
    <property type="match status" value="1"/>
</dbReference>
<dbReference type="OrthoDB" id="10253736at2759"/>
<dbReference type="Pfam" id="PF00106">
    <property type="entry name" value="adh_short"/>
    <property type="match status" value="1"/>
</dbReference>
<comment type="caution">
    <text evidence="13">The sequence shown here is derived from an EMBL/GenBank/DDBJ whole genome shotgun (WGS) entry which is preliminary data.</text>
</comment>
<dbReference type="EMBL" id="NCKV01002252">
    <property type="protein sequence ID" value="RWS27100.1"/>
    <property type="molecule type" value="Genomic_DNA"/>
</dbReference>
<dbReference type="VEuPathDB" id="VectorBase:LDEU004936"/>
<evidence type="ECO:0000256" key="7">
    <source>
        <dbReference type="ARBA" id="ARBA00023098"/>
    </source>
</evidence>
<evidence type="ECO:0000256" key="3">
    <source>
        <dbReference type="ARBA" id="ARBA00022692"/>
    </source>
</evidence>
<evidence type="ECO:0000256" key="2">
    <source>
        <dbReference type="ARBA" id="ARBA00006484"/>
    </source>
</evidence>
<evidence type="ECO:0000256" key="11">
    <source>
        <dbReference type="ARBA" id="ARBA00082544"/>
    </source>
</evidence>
<dbReference type="InterPro" id="IPR002347">
    <property type="entry name" value="SDR_fam"/>
</dbReference>
<dbReference type="AlphaFoldDB" id="A0A443SHV8"/>
<dbReference type="Gene3D" id="3.40.50.720">
    <property type="entry name" value="NAD(P)-binding Rossmann-like Domain"/>
    <property type="match status" value="1"/>
</dbReference>
<protein>
    <recommendedName>
        <fullName evidence="10">Short-chain dehydrogenase/reductase 3</fullName>
    </recommendedName>
    <alternativeName>
        <fullName evidence="11">Retinal short-chain dehydrogenase/reductase 1</fullName>
    </alternativeName>
</protein>
<keyword evidence="8" id="KW-0472">Membrane</keyword>
<keyword evidence="3" id="KW-0812">Transmembrane</keyword>
<comment type="subcellular location">
    <subcellularLocation>
        <location evidence="1">Membrane</location>
        <topology evidence="1">Multi-pass membrane protein</topology>
    </subcellularLocation>
</comment>
<dbReference type="SUPFAM" id="SSF51735">
    <property type="entry name" value="NAD(P)-binding Rossmann-fold domains"/>
    <property type="match status" value="1"/>
</dbReference>
<dbReference type="STRING" id="299467.A0A443SHV8"/>
<organism evidence="13 14">
    <name type="scientific">Leptotrombidium deliense</name>
    <dbReference type="NCBI Taxonomy" id="299467"/>
    <lineage>
        <taxon>Eukaryota</taxon>
        <taxon>Metazoa</taxon>
        <taxon>Ecdysozoa</taxon>
        <taxon>Arthropoda</taxon>
        <taxon>Chelicerata</taxon>
        <taxon>Arachnida</taxon>
        <taxon>Acari</taxon>
        <taxon>Acariformes</taxon>
        <taxon>Trombidiformes</taxon>
        <taxon>Prostigmata</taxon>
        <taxon>Anystina</taxon>
        <taxon>Parasitengona</taxon>
        <taxon>Trombiculoidea</taxon>
        <taxon>Trombiculidae</taxon>
        <taxon>Leptotrombidium</taxon>
    </lineage>
</organism>
<dbReference type="PRINTS" id="PR00081">
    <property type="entry name" value="GDHRDH"/>
</dbReference>
<keyword evidence="4" id="KW-0521">NADP</keyword>
<reference evidence="13 14" key="1">
    <citation type="journal article" date="2018" name="Gigascience">
        <title>Genomes of trombidid mites reveal novel predicted allergens and laterally-transferred genes associated with secondary metabolism.</title>
        <authorList>
            <person name="Dong X."/>
            <person name="Chaisiri K."/>
            <person name="Xia D."/>
            <person name="Armstrong S.D."/>
            <person name="Fang Y."/>
            <person name="Donnelly M.J."/>
            <person name="Kadowaki T."/>
            <person name="McGarry J.W."/>
            <person name="Darby A.C."/>
            <person name="Makepeace B.L."/>
        </authorList>
    </citation>
    <scope>NUCLEOTIDE SEQUENCE [LARGE SCALE GENOMIC DNA]</scope>
    <source>
        <strain evidence="13">UoL-UT</strain>
    </source>
</reference>
<dbReference type="GO" id="GO:0005811">
    <property type="term" value="C:lipid droplet"/>
    <property type="evidence" value="ECO:0007669"/>
    <property type="project" value="TreeGrafter"/>
</dbReference>
<dbReference type="PRINTS" id="PR00080">
    <property type="entry name" value="SDRFAMILY"/>
</dbReference>
<dbReference type="InterPro" id="IPR036291">
    <property type="entry name" value="NAD(P)-bd_dom_sf"/>
</dbReference>
<dbReference type="FunFam" id="3.40.50.720:FF:000131">
    <property type="entry name" value="Short-chain dehydrogenase/reductase 3"/>
    <property type="match status" value="1"/>
</dbReference>
<dbReference type="GO" id="GO:0052650">
    <property type="term" value="F:all-trans-retinol dehydrogenase (NADP+) activity"/>
    <property type="evidence" value="ECO:0007669"/>
    <property type="project" value="UniProtKB-ARBA"/>
</dbReference>
<evidence type="ECO:0000313" key="14">
    <source>
        <dbReference type="Proteomes" id="UP000288716"/>
    </source>
</evidence>
<keyword evidence="14" id="KW-1185">Reference proteome</keyword>
<evidence type="ECO:0000256" key="1">
    <source>
        <dbReference type="ARBA" id="ARBA00004141"/>
    </source>
</evidence>
<evidence type="ECO:0000256" key="9">
    <source>
        <dbReference type="ARBA" id="ARBA00059620"/>
    </source>
</evidence>
<evidence type="ECO:0000256" key="8">
    <source>
        <dbReference type="ARBA" id="ARBA00023136"/>
    </source>
</evidence>
<comment type="similarity">
    <text evidence="2 12">Belongs to the short-chain dehydrogenases/reductases (SDR) family.</text>
</comment>
<evidence type="ECO:0000313" key="13">
    <source>
        <dbReference type="EMBL" id="RWS27100.1"/>
    </source>
</evidence>
<evidence type="ECO:0000256" key="10">
    <source>
        <dbReference type="ARBA" id="ARBA00068717"/>
    </source>
</evidence>
<evidence type="ECO:0000256" key="4">
    <source>
        <dbReference type="ARBA" id="ARBA00022857"/>
    </source>
</evidence>
<dbReference type="Proteomes" id="UP000288716">
    <property type="component" value="Unassembled WGS sequence"/>
</dbReference>
<gene>
    <name evidence="13" type="ORF">B4U80_11219</name>
</gene>
<keyword evidence="6" id="KW-0560">Oxidoreductase</keyword>
<evidence type="ECO:0000256" key="5">
    <source>
        <dbReference type="ARBA" id="ARBA00022989"/>
    </source>
</evidence>
<dbReference type="PANTHER" id="PTHR24322:SF736">
    <property type="entry name" value="RETINOL DEHYDROGENASE 10"/>
    <property type="match status" value="1"/>
</dbReference>
<comment type="function">
    <text evidence="9">Catalyzes the reduction of all-trans-retinal to all-trans-retinol in the presence of NADPH.</text>
</comment>
<dbReference type="GO" id="GO:0016020">
    <property type="term" value="C:membrane"/>
    <property type="evidence" value="ECO:0007669"/>
    <property type="project" value="UniProtKB-SubCell"/>
</dbReference>
<dbReference type="CDD" id="cd05339">
    <property type="entry name" value="17beta-HSDXI-like_SDR_c"/>
    <property type="match status" value="1"/>
</dbReference>